<evidence type="ECO:0000256" key="1">
    <source>
        <dbReference type="ARBA" id="ARBA00008857"/>
    </source>
</evidence>
<protein>
    <submittedName>
        <fullName evidence="8">Tyrosine-type recombinase/integrase</fullName>
    </submittedName>
</protein>
<evidence type="ECO:0000256" key="2">
    <source>
        <dbReference type="ARBA" id="ARBA00022908"/>
    </source>
</evidence>
<evidence type="ECO:0000259" key="7">
    <source>
        <dbReference type="PROSITE" id="PS51900"/>
    </source>
</evidence>
<dbReference type="SUPFAM" id="SSF56349">
    <property type="entry name" value="DNA breaking-rejoining enzymes"/>
    <property type="match status" value="1"/>
</dbReference>
<dbReference type="InterPro" id="IPR041657">
    <property type="entry name" value="HTH_17"/>
</dbReference>
<reference evidence="8" key="1">
    <citation type="submission" date="2021-08" db="EMBL/GenBank/DDBJ databases">
        <authorList>
            <person name="Stevens D.C."/>
        </authorList>
    </citation>
    <scope>NUCLEOTIDE SEQUENCE</scope>
    <source>
        <strain evidence="8">DSM 53165</strain>
    </source>
</reference>
<dbReference type="Proteomes" id="UP001139031">
    <property type="component" value="Unassembled WGS sequence"/>
</dbReference>
<dbReference type="InterPro" id="IPR002104">
    <property type="entry name" value="Integrase_catalytic"/>
</dbReference>
<evidence type="ECO:0000313" key="8">
    <source>
        <dbReference type="EMBL" id="MBZ5709272.1"/>
    </source>
</evidence>
<dbReference type="InterPro" id="IPR050090">
    <property type="entry name" value="Tyrosine_recombinase_XerCD"/>
</dbReference>
<evidence type="ECO:0000259" key="6">
    <source>
        <dbReference type="PROSITE" id="PS51898"/>
    </source>
</evidence>
<evidence type="ECO:0000313" key="9">
    <source>
        <dbReference type="Proteomes" id="UP001139031"/>
    </source>
</evidence>
<accession>A0ABS7TM13</accession>
<dbReference type="PANTHER" id="PTHR30349:SF41">
    <property type="entry name" value="INTEGRASE_RECOMBINASE PROTEIN MJ0367-RELATED"/>
    <property type="match status" value="1"/>
</dbReference>
<keyword evidence="4" id="KW-0233">DNA recombination</keyword>
<dbReference type="InterPro" id="IPR044068">
    <property type="entry name" value="CB"/>
</dbReference>
<dbReference type="SUPFAM" id="SSF46955">
    <property type="entry name" value="Putative DNA-binding domain"/>
    <property type="match status" value="1"/>
</dbReference>
<dbReference type="InterPro" id="IPR013762">
    <property type="entry name" value="Integrase-like_cat_sf"/>
</dbReference>
<dbReference type="Pfam" id="PF00589">
    <property type="entry name" value="Phage_integrase"/>
    <property type="match status" value="1"/>
</dbReference>
<dbReference type="PROSITE" id="PS51900">
    <property type="entry name" value="CB"/>
    <property type="match status" value="1"/>
</dbReference>
<dbReference type="InterPro" id="IPR009061">
    <property type="entry name" value="DNA-bd_dom_put_sf"/>
</dbReference>
<keyword evidence="3 5" id="KW-0238">DNA-binding</keyword>
<sequence>MIAVDGGPQQVKGGAVGVRSIARERSLDICDSDAVLTAEDAANFLKLSPRTLEKWRSEGAGPPVLRMGRRIAYARRDLVRWLAEQEARGRKESSVRDELEVTCRPYFKDRTRQHVDIHLTHPLDPAQPVRRRIVAPVGMDAVAATEWGRAEAFKLYRELCREPAKVDNVERKEGESPKHPNHNTVKTLAEFWPQFLAGHVAELKHSSKLNYESAWALHIREVLGPIRLDEIDEKLLSRLRKRMRQELNLSYSYTRQICESVSVALRYAQSEGELPKGHDLPELTWAKQRKPKVEVYSREGLERFIAVAKNEEERALHLLLTDGALRIGECAGLMWKDISLSEHTMEVTRCVSRGVLQDTAKGEDGVVPLSPRLVEALRGYRPRGDFVFVPDGEYSPHSFPRERREYVLEGTLGMRVRRAQGLARLAVYGPHRIRHSVLTLLARMGVSPYALQALARHARMATTMKYYIHLNQGELAAQAVAALADPDAFGNAKATRGNTPEFTLLT</sequence>
<evidence type="ECO:0000256" key="4">
    <source>
        <dbReference type="ARBA" id="ARBA00023172"/>
    </source>
</evidence>
<evidence type="ECO:0000256" key="5">
    <source>
        <dbReference type="PROSITE-ProRule" id="PRU01248"/>
    </source>
</evidence>
<dbReference type="PANTHER" id="PTHR30349">
    <property type="entry name" value="PHAGE INTEGRASE-RELATED"/>
    <property type="match status" value="1"/>
</dbReference>
<dbReference type="Pfam" id="PF12728">
    <property type="entry name" value="HTH_17"/>
    <property type="match status" value="1"/>
</dbReference>
<dbReference type="InterPro" id="IPR010998">
    <property type="entry name" value="Integrase_recombinase_N"/>
</dbReference>
<dbReference type="InterPro" id="IPR036388">
    <property type="entry name" value="WH-like_DNA-bd_sf"/>
</dbReference>
<organism evidence="8 9">
    <name type="scientific">Nannocystis pusilla</name>
    <dbReference type="NCBI Taxonomy" id="889268"/>
    <lineage>
        <taxon>Bacteria</taxon>
        <taxon>Pseudomonadati</taxon>
        <taxon>Myxococcota</taxon>
        <taxon>Polyangia</taxon>
        <taxon>Nannocystales</taxon>
        <taxon>Nannocystaceae</taxon>
        <taxon>Nannocystis</taxon>
    </lineage>
</organism>
<proteinExistence type="inferred from homology"/>
<evidence type="ECO:0000256" key="3">
    <source>
        <dbReference type="ARBA" id="ARBA00023125"/>
    </source>
</evidence>
<dbReference type="CDD" id="cd01189">
    <property type="entry name" value="INT_ICEBs1_C_like"/>
    <property type="match status" value="1"/>
</dbReference>
<comment type="similarity">
    <text evidence="1">Belongs to the 'phage' integrase family.</text>
</comment>
<dbReference type="PROSITE" id="PS51898">
    <property type="entry name" value="TYR_RECOMBINASE"/>
    <property type="match status" value="1"/>
</dbReference>
<feature type="domain" description="Core-binding (CB)" evidence="7">
    <location>
        <begin position="183"/>
        <end position="269"/>
    </location>
</feature>
<dbReference type="Gene3D" id="1.10.150.130">
    <property type="match status" value="1"/>
</dbReference>
<gene>
    <name evidence="8" type="ORF">K7C98_08360</name>
</gene>
<keyword evidence="2" id="KW-0229">DNA integration</keyword>
<keyword evidence="9" id="KW-1185">Reference proteome</keyword>
<dbReference type="Gene3D" id="1.10.10.10">
    <property type="entry name" value="Winged helix-like DNA-binding domain superfamily/Winged helix DNA-binding domain"/>
    <property type="match status" value="1"/>
</dbReference>
<comment type="caution">
    <text evidence="8">The sequence shown here is derived from an EMBL/GenBank/DDBJ whole genome shotgun (WGS) entry which is preliminary data.</text>
</comment>
<feature type="domain" description="Tyr recombinase" evidence="6">
    <location>
        <begin position="291"/>
        <end position="480"/>
    </location>
</feature>
<name>A0ABS7TM13_9BACT</name>
<dbReference type="Gene3D" id="1.10.443.10">
    <property type="entry name" value="Intergrase catalytic core"/>
    <property type="match status" value="1"/>
</dbReference>
<dbReference type="EMBL" id="JAIRAU010000005">
    <property type="protein sequence ID" value="MBZ5709272.1"/>
    <property type="molecule type" value="Genomic_DNA"/>
</dbReference>
<dbReference type="InterPro" id="IPR011010">
    <property type="entry name" value="DNA_brk_join_enz"/>
</dbReference>